<evidence type="ECO:0000313" key="2">
    <source>
        <dbReference type="Proteomes" id="UP000276133"/>
    </source>
</evidence>
<proteinExistence type="predicted"/>
<accession>A0A3M7P0W4</accession>
<reference evidence="1 2" key="1">
    <citation type="journal article" date="2018" name="Sci. Rep.">
        <title>Genomic signatures of local adaptation to the degree of environmental predictability in rotifers.</title>
        <authorList>
            <person name="Franch-Gras L."/>
            <person name="Hahn C."/>
            <person name="Garcia-Roger E.M."/>
            <person name="Carmona M.J."/>
            <person name="Serra M."/>
            <person name="Gomez A."/>
        </authorList>
    </citation>
    <scope>NUCLEOTIDE SEQUENCE [LARGE SCALE GENOMIC DNA]</scope>
    <source>
        <strain evidence="1">HYR1</strain>
    </source>
</reference>
<gene>
    <name evidence="1" type="ORF">BpHYR1_045104</name>
</gene>
<keyword evidence="2" id="KW-1185">Reference proteome</keyword>
<dbReference type="AlphaFoldDB" id="A0A3M7P0W4"/>
<feature type="non-terminal residue" evidence="1">
    <location>
        <position position="1"/>
    </location>
</feature>
<dbReference type="Proteomes" id="UP000276133">
    <property type="component" value="Unassembled WGS sequence"/>
</dbReference>
<comment type="caution">
    <text evidence="1">The sequence shown here is derived from an EMBL/GenBank/DDBJ whole genome shotgun (WGS) entry which is preliminary data.</text>
</comment>
<evidence type="ECO:0000313" key="1">
    <source>
        <dbReference type="EMBL" id="RMZ92822.1"/>
    </source>
</evidence>
<protein>
    <submittedName>
        <fullName evidence="1">Uncharacterized protein</fullName>
    </submittedName>
</protein>
<dbReference type="EMBL" id="REGN01014287">
    <property type="protein sequence ID" value="RMZ92822.1"/>
    <property type="molecule type" value="Genomic_DNA"/>
</dbReference>
<organism evidence="1 2">
    <name type="scientific">Brachionus plicatilis</name>
    <name type="common">Marine rotifer</name>
    <name type="synonym">Brachionus muelleri</name>
    <dbReference type="NCBI Taxonomy" id="10195"/>
    <lineage>
        <taxon>Eukaryota</taxon>
        <taxon>Metazoa</taxon>
        <taxon>Spiralia</taxon>
        <taxon>Gnathifera</taxon>
        <taxon>Rotifera</taxon>
        <taxon>Eurotatoria</taxon>
        <taxon>Monogononta</taxon>
        <taxon>Pseudotrocha</taxon>
        <taxon>Ploima</taxon>
        <taxon>Brachionidae</taxon>
        <taxon>Brachionus</taxon>
    </lineage>
</organism>
<sequence>SESLYSENRTLSTMSNRDLDKERIKNCFLKCKKLMGNELGIDNIDEMNEYCTINNIELPGFQMDDSIYSRNIVGFDIFQGIFTIKQNEKTEVEMESIRFANRNVKSSITISKLSEFQGKNEKDQQPQNIVSPEKISKEKITEIKVMPYKF</sequence>
<name>A0A3M7P0W4_BRAPC</name>